<protein>
    <submittedName>
        <fullName evidence="1">Uncharacterized protein</fullName>
    </submittedName>
</protein>
<dbReference type="OMA" id="YEPHEQK"/>
<proteinExistence type="predicted"/>
<gene>
    <name evidence="1" type="ORF">BACVE_000470</name>
</gene>
<dbReference type="Proteomes" id="UP000587477">
    <property type="component" value="Chromosome"/>
</dbReference>
<name>A0A172XGU1_BACVE</name>
<accession>A0A2D3DLR4</accession>
<dbReference type="STRING" id="1155777.BANAU_1087"/>
<dbReference type="AlphaFoldDB" id="A0A172XGU1"/>
<organism evidence="1 2">
    <name type="scientific">Bacillus velezensis</name>
    <dbReference type="NCBI Taxonomy" id="492670"/>
    <lineage>
        <taxon>Bacteria</taxon>
        <taxon>Bacillati</taxon>
        <taxon>Bacillota</taxon>
        <taxon>Bacilli</taxon>
        <taxon>Bacillales</taxon>
        <taxon>Bacillaceae</taxon>
        <taxon>Bacillus</taxon>
        <taxon>Bacillus amyloliquefaciens group</taxon>
    </lineage>
</organism>
<dbReference type="EMBL" id="CP063687">
    <property type="protein sequence ID" value="QOY25541.1"/>
    <property type="molecule type" value="Genomic_DNA"/>
</dbReference>
<dbReference type="GeneID" id="93080317"/>
<evidence type="ECO:0000313" key="2">
    <source>
        <dbReference type="Proteomes" id="UP000587477"/>
    </source>
</evidence>
<sequence length="65" mass="7871">MNIFESFINGKYRRHNQNQREHDKYILSIEKQLSEFDEAGSRFEEWIDVFAAETEAKLKKNEHSH</sequence>
<accession>A0A172XGU1</accession>
<reference evidence="2" key="1">
    <citation type="submission" date="2020-10" db="EMBL/GenBank/DDBJ databases">
        <title>Complete genome sequence of Bacillus velezensis NST6.</title>
        <authorList>
            <person name="Choi J."/>
        </authorList>
    </citation>
    <scope>NUCLEOTIDE SEQUENCE [LARGE SCALE GENOMIC DNA]</scope>
    <source>
        <strain evidence="2">NST6</strain>
    </source>
</reference>
<dbReference type="RefSeq" id="WP_012117306.1">
    <property type="nucleotide sequence ID" value="NZ_AP018402.1"/>
</dbReference>
<evidence type="ECO:0000313" key="1">
    <source>
        <dbReference type="EMBL" id="QOY25541.1"/>
    </source>
</evidence>